<comment type="caution">
    <text evidence="2">The sequence shown here is derived from an EMBL/GenBank/DDBJ whole genome shotgun (WGS) entry which is preliminary data.</text>
</comment>
<evidence type="ECO:0000313" key="3">
    <source>
        <dbReference type="Proteomes" id="UP000572051"/>
    </source>
</evidence>
<dbReference type="RefSeq" id="WP_179822069.1">
    <property type="nucleotide sequence ID" value="NZ_JACCFS010000001.1"/>
</dbReference>
<dbReference type="Proteomes" id="UP000572051">
    <property type="component" value="Unassembled WGS sequence"/>
</dbReference>
<organism evidence="2 3">
    <name type="scientific">Nocardiopsis aegyptia</name>
    <dbReference type="NCBI Taxonomy" id="220378"/>
    <lineage>
        <taxon>Bacteria</taxon>
        <taxon>Bacillati</taxon>
        <taxon>Actinomycetota</taxon>
        <taxon>Actinomycetes</taxon>
        <taxon>Streptosporangiales</taxon>
        <taxon>Nocardiopsidaceae</taxon>
        <taxon>Nocardiopsis</taxon>
    </lineage>
</organism>
<reference evidence="2 3" key="1">
    <citation type="submission" date="2020-07" db="EMBL/GenBank/DDBJ databases">
        <title>Sequencing the genomes of 1000 actinobacteria strains.</title>
        <authorList>
            <person name="Klenk H.-P."/>
        </authorList>
    </citation>
    <scope>NUCLEOTIDE SEQUENCE [LARGE SCALE GENOMIC DNA]</scope>
    <source>
        <strain evidence="2 3">DSM 44442</strain>
    </source>
</reference>
<name>A0A7Z0EKL6_9ACTN</name>
<evidence type="ECO:0000313" key="2">
    <source>
        <dbReference type="EMBL" id="NYJ33731.1"/>
    </source>
</evidence>
<feature type="region of interest" description="Disordered" evidence="1">
    <location>
        <begin position="1"/>
        <end position="22"/>
    </location>
</feature>
<gene>
    <name evidence="2" type="ORF">HNR10_001612</name>
</gene>
<proteinExistence type="predicted"/>
<evidence type="ECO:0000256" key="1">
    <source>
        <dbReference type="SAM" id="MobiDB-lite"/>
    </source>
</evidence>
<sequence>MSTSMPDASPADPRPPHTSGPAPHRPSWLLCLTVVLACLAATASGWGLTRLATNQPLPDPTGSAALANPFALTDEGPENARRAVRAAADLVDTASSFHITFTLSDRGAVPVGAAAVMGSTIPVSLTAPDVGHGHAVYDDEAEPAFEHYVDEADGEEVYRYEMDGRYMMTARSALPGLVVLESPSDADRYLCSRSFASARLREVLSTSSDLELAGWEQVRLAWPGMKAGHAAYRYTGTFTAMRADFDDGTNTLRAVEDAEFELWIDLRGYPRRFDYSSPGGHTERYEYHGFGMP</sequence>
<dbReference type="Gene3D" id="2.50.20.20">
    <property type="match status" value="1"/>
</dbReference>
<dbReference type="AlphaFoldDB" id="A0A7Z0EKL6"/>
<accession>A0A7Z0EKL6</accession>
<keyword evidence="3" id="KW-1185">Reference proteome</keyword>
<protein>
    <submittedName>
        <fullName evidence="2">Uncharacterized protein</fullName>
    </submittedName>
</protein>
<dbReference type="EMBL" id="JACCFS010000001">
    <property type="protein sequence ID" value="NYJ33731.1"/>
    <property type="molecule type" value="Genomic_DNA"/>
</dbReference>